<evidence type="ECO:0000259" key="2">
    <source>
        <dbReference type="Pfam" id="PF07662"/>
    </source>
</evidence>
<evidence type="ECO:0000256" key="1">
    <source>
        <dbReference type="SAM" id="Phobius"/>
    </source>
</evidence>
<dbReference type="EMBL" id="JPVO01000051">
    <property type="protein sequence ID" value="KGR75401.1"/>
    <property type="molecule type" value="Genomic_DNA"/>
</dbReference>
<keyword evidence="4" id="KW-1185">Reference proteome</keyword>
<dbReference type="Pfam" id="PF07662">
    <property type="entry name" value="Nucleos_tra2_C"/>
    <property type="match status" value="1"/>
</dbReference>
<gene>
    <name evidence="3" type="ORF">CD33_11825</name>
</gene>
<dbReference type="STRING" id="1384057.CD33_11825"/>
<sequence>MGILSVSLVSFADFSSIGIIVGAVKGLNEGQGNIVARFGLKLLYSATLVSILSGIIVSLVI</sequence>
<feature type="domain" description="Concentrative nucleoside transporter C-terminal" evidence="2">
    <location>
        <begin position="3"/>
        <end position="57"/>
    </location>
</feature>
<comment type="caution">
    <text evidence="3">The sequence shown here is derived from an EMBL/GenBank/DDBJ whole genome shotgun (WGS) entry which is preliminary data.</text>
</comment>
<reference evidence="3 4" key="1">
    <citation type="submission" date="2014-02" db="EMBL/GenBank/DDBJ databases">
        <title>Draft genome sequence of Lysinibacillus sinduriensis JCM 15800.</title>
        <authorList>
            <person name="Zhang F."/>
            <person name="Wang G."/>
            <person name="Zhang L."/>
        </authorList>
    </citation>
    <scope>NUCLEOTIDE SEQUENCE [LARGE SCALE GENOMIC DNA]</scope>
    <source>
        <strain evidence="3 4">JCM 15800</strain>
    </source>
</reference>
<organism evidence="3 4">
    <name type="scientific">Ureibacillus sinduriensis BLB-1 = JCM 15800</name>
    <dbReference type="NCBI Taxonomy" id="1384057"/>
    <lineage>
        <taxon>Bacteria</taxon>
        <taxon>Bacillati</taxon>
        <taxon>Bacillota</taxon>
        <taxon>Bacilli</taxon>
        <taxon>Bacillales</taxon>
        <taxon>Caryophanaceae</taxon>
        <taxon>Ureibacillus</taxon>
    </lineage>
</organism>
<accession>A0A0A3HS45</accession>
<dbReference type="Proteomes" id="UP000030408">
    <property type="component" value="Unassembled WGS sequence"/>
</dbReference>
<protein>
    <recommendedName>
        <fullName evidence="2">Concentrative nucleoside transporter C-terminal domain-containing protein</fullName>
    </recommendedName>
</protein>
<keyword evidence="1" id="KW-1133">Transmembrane helix</keyword>
<dbReference type="eggNOG" id="COG1972">
    <property type="taxonomic scope" value="Bacteria"/>
</dbReference>
<keyword evidence="1" id="KW-0812">Transmembrane</keyword>
<dbReference type="InterPro" id="IPR011657">
    <property type="entry name" value="CNT_C_dom"/>
</dbReference>
<proteinExistence type="predicted"/>
<feature type="transmembrane region" description="Helical" evidence="1">
    <location>
        <begin position="42"/>
        <end position="60"/>
    </location>
</feature>
<evidence type="ECO:0000313" key="3">
    <source>
        <dbReference type="EMBL" id="KGR75401.1"/>
    </source>
</evidence>
<keyword evidence="1" id="KW-0472">Membrane</keyword>
<dbReference type="AlphaFoldDB" id="A0A0A3HS45"/>
<name>A0A0A3HS45_9BACL</name>
<evidence type="ECO:0000313" key="4">
    <source>
        <dbReference type="Proteomes" id="UP000030408"/>
    </source>
</evidence>